<proteinExistence type="predicted"/>
<sequence length="190" mass="21669">MSANAELPYLTPQDYLEWETDQTLKYEYVNGEVFAMAGGTIPHNDIAVNLTTALKNHLRGKGCKVSLADAKVAVSETGPFYYPDVMVTCDSRDRTAIQFIQYPCLIVEVLSPSTEGYDRGTKFTHYRRISTLKEYLLINSQSINVDCFRLNEKGFWELHPYSETDKIDLTSLNFEFPLSLLYEDVVFPNP</sequence>
<keyword evidence="2" id="KW-0378">Hydrolase</keyword>
<feature type="domain" description="Putative restriction endonuclease" evidence="1">
    <location>
        <begin position="13"/>
        <end position="172"/>
    </location>
</feature>
<comment type="caution">
    <text evidence="2">The sequence shown here is derived from an EMBL/GenBank/DDBJ whole genome shotgun (WGS) entry which is preliminary data.</text>
</comment>
<gene>
    <name evidence="2" type="ORF">IQ236_18740</name>
</gene>
<evidence type="ECO:0000313" key="3">
    <source>
        <dbReference type="Proteomes" id="UP000640725"/>
    </source>
</evidence>
<reference evidence="2 3" key="1">
    <citation type="submission" date="2020-10" db="EMBL/GenBank/DDBJ databases">
        <authorList>
            <person name="Castelo-Branco R."/>
            <person name="Eusebio N."/>
            <person name="Adriana R."/>
            <person name="Vieira A."/>
            <person name="Brugerolle De Fraissinette N."/>
            <person name="Rezende De Castro R."/>
            <person name="Schneider M.P."/>
            <person name="Vasconcelos V."/>
            <person name="Leao P.N."/>
        </authorList>
    </citation>
    <scope>NUCLEOTIDE SEQUENCE [LARGE SCALE GENOMIC DNA]</scope>
    <source>
        <strain evidence="2 3">LEGE 06226</strain>
    </source>
</reference>
<dbReference type="EMBL" id="JADEWU010000051">
    <property type="protein sequence ID" value="MBE9145238.1"/>
    <property type="molecule type" value="Genomic_DNA"/>
</dbReference>
<accession>A0ABR9UFK0</accession>
<dbReference type="InterPro" id="IPR008538">
    <property type="entry name" value="Uma2"/>
</dbReference>
<evidence type="ECO:0000313" key="2">
    <source>
        <dbReference type="EMBL" id="MBE9145238.1"/>
    </source>
</evidence>
<dbReference type="GO" id="GO:0004519">
    <property type="term" value="F:endonuclease activity"/>
    <property type="evidence" value="ECO:0007669"/>
    <property type="project" value="UniProtKB-KW"/>
</dbReference>
<keyword evidence="3" id="KW-1185">Reference proteome</keyword>
<dbReference type="SUPFAM" id="SSF52980">
    <property type="entry name" value="Restriction endonuclease-like"/>
    <property type="match status" value="1"/>
</dbReference>
<dbReference type="CDD" id="cd06260">
    <property type="entry name" value="DUF820-like"/>
    <property type="match status" value="1"/>
</dbReference>
<evidence type="ECO:0000259" key="1">
    <source>
        <dbReference type="Pfam" id="PF05685"/>
    </source>
</evidence>
<dbReference type="PANTHER" id="PTHR36558">
    <property type="entry name" value="GLR1098 PROTEIN"/>
    <property type="match status" value="1"/>
</dbReference>
<protein>
    <submittedName>
        <fullName evidence="2">Uma2 family endonuclease</fullName>
    </submittedName>
</protein>
<keyword evidence="2" id="KW-0255">Endonuclease</keyword>
<dbReference type="InterPro" id="IPR011335">
    <property type="entry name" value="Restrct_endonuc-II-like"/>
</dbReference>
<organism evidence="2 3">
    <name type="scientific">Planktothrix mougeotii LEGE 06226</name>
    <dbReference type="NCBI Taxonomy" id="1828728"/>
    <lineage>
        <taxon>Bacteria</taxon>
        <taxon>Bacillati</taxon>
        <taxon>Cyanobacteriota</taxon>
        <taxon>Cyanophyceae</taxon>
        <taxon>Oscillatoriophycideae</taxon>
        <taxon>Oscillatoriales</taxon>
        <taxon>Microcoleaceae</taxon>
        <taxon>Planktothrix</taxon>
    </lineage>
</organism>
<dbReference type="Gene3D" id="3.90.1570.10">
    <property type="entry name" value="tt1808, chain A"/>
    <property type="match status" value="1"/>
</dbReference>
<dbReference type="Pfam" id="PF05685">
    <property type="entry name" value="Uma2"/>
    <property type="match status" value="1"/>
</dbReference>
<dbReference type="InterPro" id="IPR012296">
    <property type="entry name" value="Nuclease_put_TT1808"/>
</dbReference>
<dbReference type="RefSeq" id="WP_193870704.1">
    <property type="nucleotide sequence ID" value="NZ_JADEWU010000051.1"/>
</dbReference>
<dbReference type="PANTHER" id="PTHR36558:SF1">
    <property type="entry name" value="RESTRICTION ENDONUCLEASE DOMAIN-CONTAINING PROTEIN-RELATED"/>
    <property type="match status" value="1"/>
</dbReference>
<keyword evidence="2" id="KW-0540">Nuclease</keyword>
<dbReference type="Proteomes" id="UP000640725">
    <property type="component" value="Unassembled WGS sequence"/>
</dbReference>
<name>A0ABR9UFK0_9CYAN</name>